<dbReference type="InterPro" id="IPR036291">
    <property type="entry name" value="NAD(P)-bd_dom_sf"/>
</dbReference>
<feature type="domain" description="Gfo/Idh/MocA-like oxidoreductase C-terminal" evidence="3">
    <location>
        <begin position="145"/>
        <end position="364"/>
    </location>
</feature>
<comment type="similarity">
    <text evidence="1">Belongs to the Gfo/Idh/MocA family.</text>
</comment>
<evidence type="ECO:0000259" key="3">
    <source>
        <dbReference type="Pfam" id="PF02894"/>
    </source>
</evidence>
<dbReference type="InterPro" id="IPR004104">
    <property type="entry name" value="Gfo/Idh/MocA-like_OxRdtase_C"/>
</dbReference>
<proteinExistence type="inferred from homology"/>
<reference evidence="4 5" key="1">
    <citation type="submission" date="2020-08" db="EMBL/GenBank/DDBJ databases">
        <title>Genomic Encyclopedia of Type Strains, Phase III (KMG-III): the genomes of soil and plant-associated and newly described type strains.</title>
        <authorList>
            <person name="Whitman W."/>
        </authorList>
    </citation>
    <scope>NUCLEOTIDE SEQUENCE [LARGE SCALE GENOMIC DNA]</scope>
    <source>
        <strain evidence="4 5">CECT 5862</strain>
    </source>
</reference>
<sequence length="364" mass="39872">MKKLRIGFIGCGGIANQKHFPSLAKLSDKVEMVAFCDIEEERAVQAAKQFGIEGSLVTTDYMEVVNDPSIDVIHVLTPNVSHSFITVAALEAGKHVMCEKPMAINSEEAKKMLEAAQRTGKKLTIGYQNRFRSDSLALYDACQKKELGDVYFAKAHAVRRRGVPTWGVFPDKSKQGGGPLIDIGTHALDLALWTMDNYKPTLVVGSSFQMLKDKPAGNMFGPWDPETYEVEDSAFGFIKMENGATIYLEAAWALNVLNAKEAQVTLCGTDGGAEMMGKAFLDEGYVVYNHAKQGQLVETKPSEAGAIAFFSGESQRAADVEARQWIDAILNDTEPMVKPEQAYVVTQILEAIYKSAETGKPVEL</sequence>
<gene>
    <name evidence="4" type="ORF">FHS18_006271</name>
</gene>
<evidence type="ECO:0000313" key="4">
    <source>
        <dbReference type="EMBL" id="MBB3114153.1"/>
    </source>
</evidence>
<organism evidence="4 5">
    <name type="scientific">Paenibacillus phyllosphaerae</name>
    <dbReference type="NCBI Taxonomy" id="274593"/>
    <lineage>
        <taxon>Bacteria</taxon>
        <taxon>Bacillati</taxon>
        <taxon>Bacillota</taxon>
        <taxon>Bacilli</taxon>
        <taxon>Bacillales</taxon>
        <taxon>Paenibacillaceae</taxon>
        <taxon>Paenibacillus</taxon>
    </lineage>
</organism>
<dbReference type="SUPFAM" id="SSF55347">
    <property type="entry name" value="Glyceraldehyde-3-phosphate dehydrogenase-like, C-terminal domain"/>
    <property type="match status" value="1"/>
</dbReference>
<protein>
    <submittedName>
        <fullName evidence="4">Putative dehydrogenase</fullName>
    </submittedName>
</protein>
<dbReference type="PANTHER" id="PTHR43249">
    <property type="entry name" value="UDP-N-ACETYL-2-AMINO-2-DEOXY-D-GLUCURONATE OXIDASE"/>
    <property type="match status" value="1"/>
</dbReference>
<name>A0A7W5B4B8_9BACL</name>
<dbReference type="GO" id="GO:0000166">
    <property type="term" value="F:nucleotide binding"/>
    <property type="evidence" value="ECO:0007669"/>
    <property type="project" value="InterPro"/>
</dbReference>
<dbReference type="Gene3D" id="3.30.360.10">
    <property type="entry name" value="Dihydrodipicolinate Reductase, domain 2"/>
    <property type="match status" value="1"/>
</dbReference>
<dbReference type="PANTHER" id="PTHR43249:SF1">
    <property type="entry name" value="D-GLUCOSIDE 3-DEHYDROGENASE"/>
    <property type="match status" value="1"/>
</dbReference>
<dbReference type="AlphaFoldDB" id="A0A7W5B4B8"/>
<evidence type="ECO:0000313" key="5">
    <source>
        <dbReference type="Proteomes" id="UP000570361"/>
    </source>
</evidence>
<dbReference type="Gene3D" id="3.40.50.720">
    <property type="entry name" value="NAD(P)-binding Rossmann-like Domain"/>
    <property type="match status" value="1"/>
</dbReference>
<dbReference type="Pfam" id="PF01408">
    <property type="entry name" value="GFO_IDH_MocA"/>
    <property type="match status" value="1"/>
</dbReference>
<dbReference type="RefSeq" id="WP_183604205.1">
    <property type="nucleotide sequence ID" value="NZ_JACHXK010000027.1"/>
</dbReference>
<evidence type="ECO:0000256" key="1">
    <source>
        <dbReference type="ARBA" id="ARBA00010928"/>
    </source>
</evidence>
<feature type="domain" description="Gfo/Idh/MocA-like oxidoreductase N-terminal" evidence="2">
    <location>
        <begin position="4"/>
        <end position="127"/>
    </location>
</feature>
<accession>A0A7W5B4B8</accession>
<evidence type="ECO:0000259" key="2">
    <source>
        <dbReference type="Pfam" id="PF01408"/>
    </source>
</evidence>
<dbReference type="InterPro" id="IPR000683">
    <property type="entry name" value="Gfo/Idh/MocA-like_OxRdtase_N"/>
</dbReference>
<dbReference type="InterPro" id="IPR052515">
    <property type="entry name" value="Gfo/Idh/MocA_Oxidoreductase"/>
</dbReference>
<comment type="caution">
    <text evidence="4">The sequence shown here is derived from an EMBL/GenBank/DDBJ whole genome shotgun (WGS) entry which is preliminary data.</text>
</comment>
<keyword evidence="5" id="KW-1185">Reference proteome</keyword>
<dbReference type="Proteomes" id="UP000570361">
    <property type="component" value="Unassembled WGS sequence"/>
</dbReference>
<dbReference type="EMBL" id="JACHXK010000027">
    <property type="protein sequence ID" value="MBB3114153.1"/>
    <property type="molecule type" value="Genomic_DNA"/>
</dbReference>
<dbReference type="Pfam" id="PF02894">
    <property type="entry name" value="GFO_IDH_MocA_C"/>
    <property type="match status" value="1"/>
</dbReference>
<dbReference type="SUPFAM" id="SSF51735">
    <property type="entry name" value="NAD(P)-binding Rossmann-fold domains"/>
    <property type="match status" value="1"/>
</dbReference>